<reference evidence="1 2" key="1">
    <citation type="journal article" date="2015" name="Nature">
        <title>rRNA introns, odd ribosomes, and small enigmatic genomes across a large radiation of phyla.</title>
        <authorList>
            <person name="Brown C.T."/>
            <person name="Hug L.A."/>
            <person name="Thomas B.C."/>
            <person name="Sharon I."/>
            <person name="Castelle C.J."/>
            <person name="Singh A."/>
            <person name="Wilkins M.J."/>
            <person name="Williams K.H."/>
            <person name="Banfield J.F."/>
        </authorList>
    </citation>
    <scope>NUCLEOTIDE SEQUENCE [LARGE SCALE GENOMIC DNA]</scope>
</reference>
<name>A0A0G1XAK4_9BACT</name>
<proteinExistence type="predicted"/>
<gene>
    <name evidence="1" type="ORF">UY72_C0077G0012</name>
</gene>
<organism evidence="1 2">
    <name type="scientific">Candidatus Uhrbacteria bacterium GW2011_GWD2_52_7</name>
    <dbReference type="NCBI Taxonomy" id="1618989"/>
    <lineage>
        <taxon>Bacteria</taxon>
        <taxon>Candidatus Uhriibacteriota</taxon>
    </lineage>
</organism>
<accession>A0A0G1XAK4</accession>
<protein>
    <submittedName>
        <fullName evidence="1">Uncharacterized protein</fullName>
    </submittedName>
</protein>
<dbReference type="AlphaFoldDB" id="A0A0G1XAK4"/>
<evidence type="ECO:0000313" key="1">
    <source>
        <dbReference type="EMBL" id="KKW28293.1"/>
    </source>
</evidence>
<dbReference type="Proteomes" id="UP000034846">
    <property type="component" value="Unassembled WGS sequence"/>
</dbReference>
<dbReference type="EMBL" id="LCRD01000077">
    <property type="protein sequence ID" value="KKW28293.1"/>
    <property type="molecule type" value="Genomic_DNA"/>
</dbReference>
<comment type="caution">
    <text evidence="1">The sequence shown here is derived from an EMBL/GenBank/DDBJ whole genome shotgun (WGS) entry which is preliminary data.</text>
</comment>
<sequence>MISVLLAAACAMHINKVQAGAEPLQMMRKDTSDIPTGPCALVATPGIPVYSRPIESAEYRIAKLNWGAFPVVDSAPLPPESGWMAIATNIGIETGDPYHSIAFVRADTMTFNVSQSTMSPGDAVETDWSKCTNAPKNW</sequence>
<evidence type="ECO:0000313" key="2">
    <source>
        <dbReference type="Proteomes" id="UP000034846"/>
    </source>
</evidence>